<accession>A0A0J7B962</accession>
<dbReference type="EMBL" id="DS028096">
    <property type="protein sequence ID" value="KMP06517.1"/>
    <property type="molecule type" value="Genomic_DNA"/>
</dbReference>
<organism evidence="1 2">
    <name type="scientific">Coccidioides immitis RMSCC 2394</name>
    <dbReference type="NCBI Taxonomy" id="404692"/>
    <lineage>
        <taxon>Eukaryota</taxon>
        <taxon>Fungi</taxon>
        <taxon>Dikarya</taxon>
        <taxon>Ascomycota</taxon>
        <taxon>Pezizomycotina</taxon>
        <taxon>Eurotiomycetes</taxon>
        <taxon>Eurotiomycetidae</taxon>
        <taxon>Onygenales</taxon>
        <taxon>Onygenaceae</taxon>
        <taxon>Coccidioides</taxon>
    </lineage>
</organism>
<proteinExistence type="predicted"/>
<dbReference type="Proteomes" id="UP000054565">
    <property type="component" value="Unassembled WGS sequence"/>
</dbReference>
<gene>
    <name evidence="1" type="ORF">CIRG_06197</name>
</gene>
<evidence type="ECO:0000313" key="1">
    <source>
        <dbReference type="EMBL" id="KMP06517.1"/>
    </source>
</evidence>
<evidence type="ECO:0000313" key="2">
    <source>
        <dbReference type="Proteomes" id="UP000054565"/>
    </source>
</evidence>
<name>A0A0J7B962_COCIT</name>
<reference evidence="2" key="1">
    <citation type="journal article" date="2010" name="Genome Res.">
        <title>Population genomic sequencing of Coccidioides fungi reveals recent hybridization and transposon control.</title>
        <authorList>
            <person name="Neafsey D.E."/>
            <person name="Barker B.M."/>
            <person name="Sharpton T.J."/>
            <person name="Stajich J.E."/>
            <person name="Park D.J."/>
            <person name="Whiston E."/>
            <person name="Hung C.-Y."/>
            <person name="McMahan C."/>
            <person name="White J."/>
            <person name="Sykes S."/>
            <person name="Heiman D."/>
            <person name="Young S."/>
            <person name="Zeng Q."/>
            <person name="Abouelleil A."/>
            <person name="Aftuck L."/>
            <person name="Bessette D."/>
            <person name="Brown A."/>
            <person name="FitzGerald M."/>
            <person name="Lui A."/>
            <person name="Macdonald J.P."/>
            <person name="Priest M."/>
            <person name="Orbach M.J."/>
            <person name="Galgiani J.N."/>
            <person name="Kirkland T.N."/>
            <person name="Cole G.T."/>
            <person name="Birren B.W."/>
            <person name="Henn M.R."/>
            <person name="Taylor J.W."/>
            <person name="Rounsley S.D."/>
        </authorList>
    </citation>
    <scope>NUCLEOTIDE SEQUENCE [LARGE SCALE GENOMIC DNA]</scope>
    <source>
        <strain evidence="2">RMSCC 2394</strain>
    </source>
</reference>
<protein>
    <submittedName>
        <fullName evidence="1">Uncharacterized protein</fullName>
    </submittedName>
</protein>
<sequence>MPKRAPHEPSCHEGRFVTSPKLGFSIALYQFMRLRGPPRQWVQTFPPLFPECQDKRVVFGAYKHHDRWRPKWASNCLPLLHNYYCLYCRACSTFTAKLWGKYCTKTLGISNTGSPGELLSSYLVVFCHMSLWYSFQGDSSEDLQERFTLKLRYLT</sequence>
<dbReference type="AlphaFoldDB" id="A0A0J7B962"/>